<comment type="catalytic activity">
    <reaction evidence="6">
        <text>acetate + ATP = acetyl phosphate + ADP</text>
        <dbReference type="Rhea" id="RHEA:11352"/>
        <dbReference type="ChEBI" id="CHEBI:22191"/>
        <dbReference type="ChEBI" id="CHEBI:30089"/>
        <dbReference type="ChEBI" id="CHEBI:30616"/>
        <dbReference type="ChEBI" id="CHEBI:456216"/>
        <dbReference type="EC" id="2.7.2.1"/>
    </reaction>
</comment>
<dbReference type="InterPro" id="IPR004372">
    <property type="entry name" value="Ac/propionate_kinase"/>
</dbReference>
<dbReference type="GO" id="GO:0008776">
    <property type="term" value="F:acetate kinase activity"/>
    <property type="evidence" value="ECO:0007669"/>
    <property type="project" value="UniProtKB-UniRule"/>
</dbReference>
<comment type="caution">
    <text evidence="8">The sequence shown here is derived from an EMBL/GenBank/DDBJ whole genome shotgun (WGS) entry which is preliminary data.</text>
</comment>
<comment type="subcellular location">
    <subcellularLocation>
        <location evidence="6">Cytoplasm</location>
    </subcellularLocation>
</comment>
<gene>
    <name evidence="8" type="primary">ackA-2</name>
    <name evidence="6" type="synonym">ackA</name>
    <name evidence="8" type="ORF">MBVG_4130</name>
</gene>
<dbReference type="GO" id="GO:0006083">
    <property type="term" value="P:acetate metabolic process"/>
    <property type="evidence" value="ECO:0007669"/>
    <property type="project" value="TreeGrafter"/>
</dbReference>
<dbReference type="PROSITE" id="PS01075">
    <property type="entry name" value="ACETATE_KINASE_1"/>
    <property type="match status" value="1"/>
</dbReference>
<dbReference type="RefSeq" id="WP_004420683.1">
    <property type="nucleotide sequence ID" value="NZ_AORH01000025.1"/>
</dbReference>
<dbReference type="GO" id="GO:0005737">
    <property type="term" value="C:cytoplasm"/>
    <property type="evidence" value="ECO:0007669"/>
    <property type="project" value="UniProtKB-SubCell"/>
</dbReference>
<dbReference type="Proteomes" id="UP000013220">
    <property type="component" value="Unassembled WGS sequence"/>
</dbReference>
<dbReference type="InterPro" id="IPR023865">
    <property type="entry name" value="Aliphatic_acid_kinase_CS"/>
</dbReference>
<sequence length="396" mass="44705">MKKILTINAGSSSLKWALYSYTKLELLAKGLCERIRLDGNIIIKYDNKSYEHKVDMPDHTTAVRELIKLWEKYNIIHNFDEIEVIGFRTPYSGHKFLSPVVYDEEVKKGIEEAAKFIPLHAPATLDAVGAFEECLPKVTKVICQDTAFHTTLPEITRNFAINKDWAKKYHIYKFGYHGLSHDYITHKMEKVLNKKKVNIVVAHLGSGSSICAIKDSKSIDITVGFSSYDGLMMGTRAGGIDPGITDYLVRVEGADIQEVQDMMVKKSGLLGVSGISNDIRDLHKVYDTDKNAKLAIDMFVARCVDYIANYLNKIGPRIDALVFTAGIGENDKIIRDMIVQGINAHRIKISMPKNNMSYDDYLKISTDGSEFPIYKVKTDEEIVIAKYAKNLMKNKF</sequence>
<dbReference type="GO" id="GO:0006085">
    <property type="term" value="P:acetyl-CoA biosynthetic process"/>
    <property type="evidence" value="ECO:0007669"/>
    <property type="project" value="UniProtKB-UniRule"/>
</dbReference>
<feature type="site" description="Transition state stabilizer" evidence="6">
    <location>
        <position position="177"/>
    </location>
</feature>
<dbReference type="InterPro" id="IPR043129">
    <property type="entry name" value="ATPase_NBD"/>
</dbReference>
<feature type="active site" description="Proton donor/acceptor" evidence="6">
    <location>
        <position position="145"/>
    </location>
</feature>
<dbReference type="GO" id="GO:0000287">
    <property type="term" value="F:magnesium ion binding"/>
    <property type="evidence" value="ECO:0007669"/>
    <property type="project" value="UniProtKB-UniRule"/>
</dbReference>
<dbReference type="AlphaFoldDB" id="N9TTS9"/>
<comment type="similarity">
    <text evidence="1 6 7">Belongs to the acetokinase family.</text>
</comment>
<evidence type="ECO:0000256" key="6">
    <source>
        <dbReference type="HAMAP-Rule" id="MF_00020"/>
    </source>
</evidence>
<keyword evidence="5 6" id="KW-0067">ATP-binding</keyword>
<evidence type="ECO:0000313" key="8">
    <source>
        <dbReference type="EMBL" id="ENY69500.1"/>
    </source>
</evidence>
<dbReference type="HAMAP" id="MF_00020">
    <property type="entry name" value="Acetate_kinase"/>
    <property type="match status" value="1"/>
</dbReference>
<feature type="binding site" evidence="6">
    <location>
        <position position="8"/>
    </location>
    <ligand>
        <name>Mg(2+)</name>
        <dbReference type="ChEBI" id="CHEBI:18420"/>
    </ligand>
</feature>
<dbReference type="PIRSF" id="PIRSF000722">
    <property type="entry name" value="Acetate_prop_kin"/>
    <property type="match status" value="1"/>
</dbReference>
<protein>
    <recommendedName>
        <fullName evidence="6">Acetate kinase</fullName>
        <ecNumber evidence="6">2.7.2.1</ecNumber>
    </recommendedName>
    <alternativeName>
        <fullName evidence="6">Acetokinase</fullName>
    </alternativeName>
</protein>
<feature type="site" description="Transition state stabilizer" evidence="6">
    <location>
        <position position="236"/>
    </location>
</feature>
<dbReference type="EMBL" id="AORH01000025">
    <property type="protein sequence ID" value="ENY69500.1"/>
    <property type="molecule type" value="Genomic_DNA"/>
</dbReference>
<evidence type="ECO:0000313" key="9">
    <source>
        <dbReference type="Proteomes" id="UP000013220"/>
    </source>
</evidence>
<dbReference type="Pfam" id="PF00871">
    <property type="entry name" value="Acetate_kinase"/>
    <property type="match status" value="1"/>
</dbReference>
<dbReference type="PANTHER" id="PTHR21060">
    <property type="entry name" value="ACETATE KINASE"/>
    <property type="match status" value="1"/>
</dbReference>
<comment type="cofactor">
    <cofactor evidence="6">
        <name>Mg(2+)</name>
        <dbReference type="ChEBI" id="CHEBI:18420"/>
    </cofactor>
    <cofactor evidence="6">
        <name>Mn(2+)</name>
        <dbReference type="ChEBI" id="CHEBI:29035"/>
    </cofactor>
    <text evidence="6">Mg(2+). Can also accept Mn(2+).</text>
</comment>
<dbReference type="InterPro" id="IPR000890">
    <property type="entry name" value="Aliphatic_acid_kin_short-chain"/>
</dbReference>
<comment type="function">
    <text evidence="6">Catalyzes the formation of acetyl phosphate from acetate and ATP. Can also catalyze the reverse reaction.</text>
</comment>
<evidence type="ECO:0000256" key="1">
    <source>
        <dbReference type="ARBA" id="ARBA00008748"/>
    </source>
</evidence>
<keyword evidence="6" id="KW-0963">Cytoplasm</keyword>
<keyword evidence="6" id="KW-0460">Magnesium</keyword>
<name>N9TTS9_9BACT</name>
<feature type="binding site" evidence="6">
    <location>
        <position position="15"/>
    </location>
    <ligand>
        <name>ATP</name>
        <dbReference type="ChEBI" id="CHEBI:30616"/>
    </ligand>
</feature>
<organism evidence="8 9">
    <name type="scientific">Mycoplasmopsis bovigenitalium 51080</name>
    <dbReference type="NCBI Taxonomy" id="1188235"/>
    <lineage>
        <taxon>Bacteria</taxon>
        <taxon>Bacillati</taxon>
        <taxon>Mycoplasmatota</taxon>
        <taxon>Mycoplasmoidales</taxon>
        <taxon>Metamycoplasmataceae</taxon>
        <taxon>Mycoplasmopsis</taxon>
    </lineage>
</organism>
<evidence type="ECO:0000256" key="7">
    <source>
        <dbReference type="RuleBase" id="RU003835"/>
    </source>
</evidence>
<dbReference type="Gene3D" id="3.30.420.40">
    <property type="match status" value="2"/>
</dbReference>
<dbReference type="STRING" id="1188235.MBVG_4130"/>
<dbReference type="PATRIC" id="fig|1188235.3.peg.428"/>
<keyword evidence="9" id="KW-1185">Reference proteome</keyword>
<evidence type="ECO:0000256" key="5">
    <source>
        <dbReference type="ARBA" id="ARBA00022840"/>
    </source>
</evidence>
<dbReference type="NCBIfam" id="TIGR00016">
    <property type="entry name" value="ackA"/>
    <property type="match status" value="1"/>
</dbReference>
<keyword evidence="6" id="KW-0479">Metal-binding</keyword>
<dbReference type="eggNOG" id="COG0282">
    <property type="taxonomic scope" value="Bacteria"/>
</dbReference>
<keyword evidence="4 6" id="KW-0418">Kinase</keyword>
<dbReference type="UniPathway" id="UPA00340">
    <property type="reaction ID" value="UER00458"/>
</dbReference>
<evidence type="ECO:0000256" key="2">
    <source>
        <dbReference type="ARBA" id="ARBA00022679"/>
    </source>
</evidence>
<dbReference type="GO" id="GO:0005524">
    <property type="term" value="F:ATP binding"/>
    <property type="evidence" value="ECO:0007669"/>
    <property type="project" value="UniProtKB-KW"/>
</dbReference>
<comment type="subunit">
    <text evidence="6">Homodimer.</text>
</comment>
<feature type="binding site" evidence="6">
    <location>
        <begin position="326"/>
        <end position="330"/>
    </location>
    <ligand>
        <name>ATP</name>
        <dbReference type="ChEBI" id="CHEBI:30616"/>
    </ligand>
</feature>
<dbReference type="SUPFAM" id="SSF53067">
    <property type="entry name" value="Actin-like ATPase domain"/>
    <property type="match status" value="2"/>
</dbReference>
<comment type="pathway">
    <text evidence="6">Metabolic intermediate biosynthesis; acetyl-CoA biosynthesis; acetyl-CoA from acetate: step 1/2.</text>
</comment>
<accession>N9TTS9</accession>
<dbReference type="PANTHER" id="PTHR21060:SF15">
    <property type="entry name" value="ACETATE KINASE-RELATED"/>
    <property type="match status" value="1"/>
</dbReference>
<keyword evidence="3 6" id="KW-0547">Nucleotide-binding</keyword>
<reference evidence="8 9" key="1">
    <citation type="journal article" date="2013" name="Genome Announc.">
        <title>Draft Genome Sequences of Mycoplasma alkalescens, Mycoplasma arginini, and Mycoplasma bovigenitalium, Three Species with Equivocal Pathogenic Status for Cattle.</title>
        <authorList>
            <person name="Manso-Silvan L."/>
            <person name="Tardy F."/>
            <person name="Baranowski E."/>
            <person name="Barre A."/>
            <person name="Blanchard A."/>
            <person name="Breton M."/>
            <person name="Couture C."/>
            <person name="Citti C."/>
            <person name="Dordet-Frisoni E."/>
            <person name="Dupuy V."/>
            <person name="Gaurivaud P."/>
            <person name="Jacob D."/>
            <person name="Lemaitre C."/>
            <person name="Nikolski M."/>
            <person name="Nouvel L.X."/>
            <person name="Poumarat F."/>
            <person name="Thebault P."/>
            <person name="Theil S."/>
            <person name="Thiaucourt F."/>
            <person name="Sirand-Pugnet P."/>
        </authorList>
    </citation>
    <scope>NUCLEOTIDE SEQUENCE [LARGE SCALE GENOMIC DNA]</scope>
    <source>
        <strain evidence="8 9">51080</strain>
    </source>
</reference>
<proteinExistence type="inferred from homology"/>
<keyword evidence="2 6" id="KW-0808">Transferase</keyword>
<feature type="binding site" evidence="6">
    <location>
        <position position="88"/>
    </location>
    <ligand>
        <name>substrate</name>
    </ligand>
</feature>
<evidence type="ECO:0000256" key="4">
    <source>
        <dbReference type="ARBA" id="ARBA00022777"/>
    </source>
</evidence>
<feature type="binding site" evidence="6">
    <location>
        <begin position="203"/>
        <end position="207"/>
    </location>
    <ligand>
        <name>ATP</name>
        <dbReference type="ChEBI" id="CHEBI:30616"/>
    </ligand>
</feature>
<dbReference type="PRINTS" id="PR00471">
    <property type="entry name" value="ACETATEKNASE"/>
</dbReference>
<evidence type="ECO:0000256" key="3">
    <source>
        <dbReference type="ARBA" id="ARBA00022741"/>
    </source>
</evidence>
<feature type="binding site" evidence="6">
    <location>
        <begin position="278"/>
        <end position="280"/>
    </location>
    <ligand>
        <name>ATP</name>
        <dbReference type="ChEBI" id="CHEBI:30616"/>
    </ligand>
</feature>
<dbReference type="EC" id="2.7.2.1" evidence="6"/>
<feature type="binding site" evidence="6">
    <location>
        <position position="380"/>
    </location>
    <ligand>
        <name>Mg(2+)</name>
        <dbReference type="ChEBI" id="CHEBI:18420"/>
    </ligand>
</feature>
<dbReference type="OrthoDB" id="9802453at2"/>